<dbReference type="OrthoDB" id="447842at2759"/>
<evidence type="ECO:0000313" key="12">
    <source>
        <dbReference type="EMBL" id="PIK46343.1"/>
    </source>
</evidence>
<evidence type="ECO:0000256" key="1">
    <source>
        <dbReference type="ARBA" id="ARBA00004123"/>
    </source>
</evidence>
<dbReference type="Gene3D" id="3.90.79.10">
    <property type="entry name" value="Nucleoside Triphosphate Pyrophosphohydrolase"/>
    <property type="match status" value="1"/>
</dbReference>
<dbReference type="GO" id="GO:0005739">
    <property type="term" value="C:mitochondrion"/>
    <property type="evidence" value="ECO:0007669"/>
    <property type="project" value="UniProtKB-SubCell"/>
</dbReference>
<gene>
    <name evidence="12" type="ORF">BSL78_16792</name>
</gene>
<evidence type="ECO:0000256" key="4">
    <source>
        <dbReference type="ARBA" id="ARBA00022490"/>
    </source>
</evidence>
<evidence type="ECO:0000256" key="6">
    <source>
        <dbReference type="ARBA" id="ARBA00023128"/>
    </source>
</evidence>
<comment type="subcellular location">
    <subcellularLocation>
        <location evidence="3">Cytoplasm</location>
    </subcellularLocation>
    <subcellularLocation>
        <location evidence="2">Mitochondrion</location>
    </subcellularLocation>
    <subcellularLocation>
        <location evidence="1">Nucleus</location>
    </subcellularLocation>
</comment>
<dbReference type="PANTHER" id="PTHR13994:SF46">
    <property type="entry name" value="NUCLEOSIDE DIPHOSPHATE-LINKED MOIETY X MOTIF 6"/>
    <property type="match status" value="1"/>
</dbReference>
<dbReference type="GO" id="GO:0051287">
    <property type="term" value="F:NAD binding"/>
    <property type="evidence" value="ECO:0007669"/>
    <property type="project" value="TreeGrafter"/>
</dbReference>
<evidence type="ECO:0000256" key="2">
    <source>
        <dbReference type="ARBA" id="ARBA00004173"/>
    </source>
</evidence>
<evidence type="ECO:0000256" key="7">
    <source>
        <dbReference type="ARBA" id="ARBA00023242"/>
    </source>
</evidence>
<dbReference type="STRING" id="307972.A0A2G8KED2"/>
<evidence type="ECO:0000256" key="3">
    <source>
        <dbReference type="ARBA" id="ARBA00004496"/>
    </source>
</evidence>
<dbReference type="PANTHER" id="PTHR13994">
    <property type="entry name" value="NUDIX HYDROLASE RELATED"/>
    <property type="match status" value="1"/>
</dbReference>
<keyword evidence="5 10" id="KW-0378">Hydrolase</keyword>
<name>A0A2G8KED2_STIJA</name>
<evidence type="ECO:0000256" key="10">
    <source>
        <dbReference type="RuleBase" id="RU003476"/>
    </source>
</evidence>
<dbReference type="FunFam" id="3.90.79.10:FF:000027">
    <property type="entry name" value="nucleoside diphosphate-linked moiety X motif 6"/>
    <property type="match status" value="1"/>
</dbReference>
<dbReference type="InterPro" id="IPR020476">
    <property type="entry name" value="Nudix_hydrolase"/>
</dbReference>
<dbReference type="InterPro" id="IPR015797">
    <property type="entry name" value="NUDIX_hydrolase-like_dom_sf"/>
</dbReference>
<evidence type="ECO:0000313" key="13">
    <source>
        <dbReference type="Proteomes" id="UP000230750"/>
    </source>
</evidence>
<keyword evidence="13" id="KW-1185">Reference proteome</keyword>
<comment type="similarity">
    <text evidence="10">Belongs to the Nudix hydrolase family.</text>
</comment>
<dbReference type="PRINTS" id="PR00502">
    <property type="entry name" value="NUDIXFAMILY"/>
</dbReference>
<dbReference type="EMBL" id="MRZV01000651">
    <property type="protein sequence ID" value="PIK46343.1"/>
    <property type="molecule type" value="Genomic_DNA"/>
</dbReference>
<dbReference type="InterPro" id="IPR020084">
    <property type="entry name" value="NUDIX_hydrolase_CS"/>
</dbReference>
<feature type="domain" description="Nudix hydrolase" evidence="11">
    <location>
        <begin position="8"/>
        <end position="142"/>
    </location>
</feature>
<keyword evidence="7" id="KW-0539">Nucleus</keyword>
<evidence type="ECO:0000259" key="11">
    <source>
        <dbReference type="PROSITE" id="PS51462"/>
    </source>
</evidence>
<sequence>MKAYCDLLCLPSFAGFVLDEDSGKVLMIQDKHRIARWKFPGGYSKLGEDFSETAIREVFEETGVRAEFQSILAFRQQHDMPYSFDRSDIYVVCRLKPVTFDLTICSEELLDARWMHINELLTSKEHTALSKHVANLAKKGLSESFDDVDITMSELPSVYKGKTFKLFCRPH</sequence>
<dbReference type="SUPFAM" id="SSF55811">
    <property type="entry name" value="Nudix"/>
    <property type="match status" value="1"/>
</dbReference>
<dbReference type="PROSITE" id="PS00893">
    <property type="entry name" value="NUDIX_BOX"/>
    <property type="match status" value="1"/>
</dbReference>
<evidence type="ECO:0000256" key="5">
    <source>
        <dbReference type="ARBA" id="ARBA00022801"/>
    </source>
</evidence>
<dbReference type="AlphaFoldDB" id="A0A2G8KED2"/>
<protein>
    <recommendedName>
        <fullName evidence="9">Nucleoside diphosphate-linked moiety X motif 6</fullName>
    </recommendedName>
</protein>
<accession>A0A2G8KED2</accession>
<dbReference type="CDD" id="cd04670">
    <property type="entry name" value="NUDIX_ASFGF2_Nudt6"/>
    <property type="match status" value="1"/>
</dbReference>
<dbReference type="GO" id="GO:0035529">
    <property type="term" value="F:NADH pyrophosphatase activity"/>
    <property type="evidence" value="ECO:0007669"/>
    <property type="project" value="TreeGrafter"/>
</dbReference>
<proteinExistence type="inferred from homology"/>
<dbReference type="InterPro" id="IPR003293">
    <property type="entry name" value="Nudix_hydrolase6-like"/>
</dbReference>
<dbReference type="PRINTS" id="PR01356">
    <property type="entry name" value="GFGPROTEIN"/>
</dbReference>
<keyword evidence="4" id="KW-0963">Cytoplasm</keyword>
<dbReference type="GO" id="GO:0047631">
    <property type="term" value="F:ADP-ribose diphosphatase activity"/>
    <property type="evidence" value="ECO:0007669"/>
    <property type="project" value="TreeGrafter"/>
</dbReference>
<keyword evidence="6" id="KW-0496">Mitochondrion</keyword>
<evidence type="ECO:0000256" key="8">
    <source>
        <dbReference type="ARBA" id="ARBA00057091"/>
    </source>
</evidence>
<comment type="function">
    <text evidence="8">May contribute to the regulation of cell proliferation.</text>
</comment>
<dbReference type="Pfam" id="PF00293">
    <property type="entry name" value="NUDIX"/>
    <property type="match status" value="1"/>
</dbReference>
<dbReference type="Proteomes" id="UP000230750">
    <property type="component" value="Unassembled WGS sequence"/>
</dbReference>
<reference evidence="12 13" key="1">
    <citation type="journal article" date="2017" name="PLoS Biol.">
        <title>The sea cucumber genome provides insights into morphological evolution and visceral regeneration.</title>
        <authorList>
            <person name="Zhang X."/>
            <person name="Sun L."/>
            <person name="Yuan J."/>
            <person name="Sun Y."/>
            <person name="Gao Y."/>
            <person name="Zhang L."/>
            <person name="Li S."/>
            <person name="Dai H."/>
            <person name="Hamel J.F."/>
            <person name="Liu C."/>
            <person name="Yu Y."/>
            <person name="Liu S."/>
            <person name="Lin W."/>
            <person name="Guo K."/>
            <person name="Jin S."/>
            <person name="Xu P."/>
            <person name="Storey K.B."/>
            <person name="Huan P."/>
            <person name="Zhang T."/>
            <person name="Zhou Y."/>
            <person name="Zhang J."/>
            <person name="Lin C."/>
            <person name="Li X."/>
            <person name="Xing L."/>
            <person name="Huo D."/>
            <person name="Sun M."/>
            <person name="Wang L."/>
            <person name="Mercier A."/>
            <person name="Li F."/>
            <person name="Yang H."/>
            <person name="Xiang J."/>
        </authorList>
    </citation>
    <scope>NUCLEOTIDE SEQUENCE [LARGE SCALE GENOMIC DNA]</scope>
    <source>
        <strain evidence="12">Shaxun</strain>
        <tissue evidence="12">Muscle</tissue>
    </source>
</reference>
<comment type="caution">
    <text evidence="12">The sequence shown here is derived from an EMBL/GenBank/DDBJ whole genome shotgun (WGS) entry which is preliminary data.</text>
</comment>
<evidence type="ECO:0000256" key="9">
    <source>
        <dbReference type="ARBA" id="ARBA00068898"/>
    </source>
</evidence>
<dbReference type="InterPro" id="IPR000086">
    <property type="entry name" value="NUDIX_hydrolase_dom"/>
</dbReference>
<organism evidence="12 13">
    <name type="scientific">Stichopus japonicus</name>
    <name type="common">Sea cucumber</name>
    <dbReference type="NCBI Taxonomy" id="307972"/>
    <lineage>
        <taxon>Eukaryota</taxon>
        <taxon>Metazoa</taxon>
        <taxon>Echinodermata</taxon>
        <taxon>Eleutherozoa</taxon>
        <taxon>Echinozoa</taxon>
        <taxon>Holothuroidea</taxon>
        <taxon>Aspidochirotacea</taxon>
        <taxon>Aspidochirotida</taxon>
        <taxon>Stichopodidae</taxon>
        <taxon>Apostichopus</taxon>
    </lineage>
</organism>
<dbReference type="PROSITE" id="PS51462">
    <property type="entry name" value="NUDIX"/>
    <property type="match status" value="1"/>
</dbReference>
<dbReference type="GO" id="GO:0005634">
    <property type="term" value="C:nucleus"/>
    <property type="evidence" value="ECO:0007669"/>
    <property type="project" value="UniProtKB-SubCell"/>
</dbReference>